<dbReference type="Proteomes" id="UP000838324">
    <property type="component" value="Unassembled WGS sequence"/>
</dbReference>
<protein>
    <recommendedName>
        <fullName evidence="4">ABC transporter permease</fullName>
    </recommendedName>
</protein>
<feature type="transmembrane region" description="Helical" evidence="1">
    <location>
        <begin position="46"/>
        <end position="64"/>
    </location>
</feature>
<feature type="transmembrane region" description="Helical" evidence="1">
    <location>
        <begin position="216"/>
        <end position="237"/>
    </location>
</feature>
<keyword evidence="1" id="KW-0472">Membrane</keyword>
<proteinExistence type="predicted"/>
<feature type="transmembrane region" description="Helical" evidence="1">
    <location>
        <begin position="16"/>
        <end position="34"/>
    </location>
</feature>
<accession>A0ABN8FRW4</accession>
<feature type="transmembrane region" description="Helical" evidence="1">
    <location>
        <begin position="84"/>
        <end position="113"/>
    </location>
</feature>
<evidence type="ECO:0008006" key="4">
    <source>
        <dbReference type="Google" id="ProtNLM"/>
    </source>
</evidence>
<evidence type="ECO:0000313" key="2">
    <source>
        <dbReference type="EMBL" id="CAH1191192.1"/>
    </source>
</evidence>
<reference evidence="2" key="1">
    <citation type="submission" date="2022-01" db="EMBL/GenBank/DDBJ databases">
        <authorList>
            <person name="Criscuolo A."/>
        </authorList>
    </citation>
    <scope>NUCLEOTIDE SEQUENCE</scope>
    <source>
        <strain evidence="2">CIP111892</strain>
    </source>
</reference>
<keyword evidence="1" id="KW-1133">Transmembrane helix</keyword>
<name>A0ABN8FRW4_9BACL</name>
<comment type="caution">
    <text evidence="2">The sequence shown here is derived from an EMBL/GenBank/DDBJ whole genome shotgun (WGS) entry which is preliminary data.</text>
</comment>
<feature type="transmembrane region" description="Helical" evidence="1">
    <location>
        <begin position="125"/>
        <end position="148"/>
    </location>
</feature>
<keyword evidence="1" id="KW-0812">Transmembrane</keyword>
<dbReference type="EMBL" id="CAKMMG010000001">
    <property type="protein sequence ID" value="CAH1191192.1"/>
    <property type="molecule type" value="Genomic_DNA"/>
</dbReference>
<evidence type="ECO:0000256" key="1">
    <source>
        <dbReference type="SAM" id="Phobius"/>
    </source>
</evidence>
<evidence type="ECO:0000313" key="3">
    <source>
        <dbReference type="Proteomes" id="UP000838324"/>
    </source>
</evidence>
<sequence length="243" mass="27504">MLKLIRYDFRRSRDRILATFVIMILIHTGIWVSSGTTSNEVISGHLLTYFSIGVIFLFITVINYNRNLKSYARRLLPVNTLYTVLAPILQFWMLLLTLMLVGLIHLGLYVLFYSADFLPGNFWTVALRSALQCTWSAGFVLLMIMFACTVARSLRVRGKIWIGIAVLAGLQNGVAYLEQLLFKSYFLGIDNAFRFEVLKASDVPSGLKLNYVGSNVWPVIFEVAVAGLLIYTTTVLVKKRTDL</sequence>
<dbReference type="RefSeq" id="WP_236329504.1">
    <property type="nucleotide sequence ID" value="NZ_CAKMMG010000001.1"/>
</dbReference>
<keyword evidence="3" id="KW-1185">Reference proteome</keyword>
<gene>
    <name evidence="2" type="ORF">PAECIP111892_00536</name>
</gene>
<organism evidence="2 3">
    <name type="scientific">Paenibacillus auburnensis</name>
    <dbReference type="NCBI Taxonomy" id="2905649"/>
    <lineage>
        <taxon>Bacteria</taxon>
        <taxon>Bacillati</taxon>
        <taxon>Bacillota</taxon>
        <taxon>Bacilli</taxon>
        <taxon>Bacillales</taxon>
        <taxon>Paenibacillaceae</taxon>
        <taxon>Paenibacillus</taxon>
    </lineage>
</organism>
<feature type="transmembrane region" description="Helical" evidence="1">
    <location>
        <begin position="160"/>
        <end position="177"/>
    </location>
</feature>